<name>A0AAD8PE23_BABGI</name>
<evidence type="ECO:0000313" key="2">
    <source>
        <dbReference type="Proteomes" id="UP001230268"/>
    </source>
</evidence>
<dbReference type="EMBL" id="JAVEPI010000003">
    <property type="protein sequence ID" value="KAK1443057.1"/>
    <property type="molecule type" value="Genomic_DNA"/>
</dbReference>
<reference evidence="1" key="1">
    <citation type="submission" date="2023-08" db="EMBL/GenBank/DDBJ databases">
        <title>Draft sequence of the Babesia gibsoni genome.</title>
        <authorList>
            <person name="Yamagishi J.Y."/>
            <person name="Xuan X.X."/>
        </authorList>
    </citation>
    <scope>NUCLEOTIDE SEQUENCE</scope>
    <source>
        <strain evidence="1">Azabu</strain>
    </source>
</reference>
<sequence length="378" mass="42949">MPTFNNAVRIKHDNNEMNYVLFLLLCLRVPLFHANALSHGRKPSCTWNGGDSKDVTWKLRLNKPHAVAVPRLLSSYVDKVKGVATFHRQLGNVPVYIVTDVHGNPIISHYPTKKSGSDVAPTSVSAIKAEVRATPDATQLADEFMNLFKGEKNISDSYILDLTKLGGGMPQVMLYFMDPNACSAHIMELRRQGKEAYMGVTKLDDFIRQCDSKKQQHEHILLPLAESLTEATNYGKDVFKGTPVFTTDPPIVKTTDENGDQAFNPRTDKFVVFFTPDEAASFFRKAWWTRKTTVYNNGKKEHYKIIGSYTSPSPTIRCTSIERLWRLINSSEPYWGILLHLIPPDVKLDSDTTRLKGEYESRNTFPVRMMNKLLLFFR</sequence>
<organism evidence="1 2">
    <name type="scientific">Babesia gibsoni</name>
    <dbReference type="NCBI Taxonomy" id="33632"/>
    <lineage>
        <taxon>Eukaryota</taxon>
        <taxon>Sar</taxon>
        <taxon>Alveolata</taxon>
        <taxon>Apicomplexa</taxon>
        <taxon>Aconoidasida</taxon>
        <taxon>Piroplasmida</taxon>
        <taxon>Babesiidae</taxon>
        <taxon>Babesia</taxon>
    </lineage>
</organism>
<accession>A0AAD8PE23</accession>
<evidence type="ECO:0000313" key="1">
    <source>
        <dbReference type="EMBL" id="KAK1443057.1"/>
    </source>
</evidence>
<gene>
    <name evidence="1" type="ORF">BgAZ_305750</name>
</gene>
<dbReference type="Proteomes" id="UP001230268">
    <property type="component" value="Unassembled WGS sequence"/>
</dbReference>
<dbReference type="AlphaFoldDB" id="A0AAD8PE23"/>
<protein>
    <submittedName>
        <fullName evidence="1">Uncharacterized protein</fullName>
    </submittedName>
</protein>
<keyword evidence="2" id="KW-1185">Reference proteome</keyword>
<comment type="caution">
    <text evidence="1">The sequence shown here is derived from an EMBL/GenBank/DDBJ whole genome shotgun (WGS) entry which is preliminary data.</text>
</comment>
<proteinExistence type="predicted"/>